<dbReference type="AlphaFoldDB" id="A0A625AEY5"/>
<reference evidence="4" key="1">
    <citation type="journal article" date="2018" name="Genome Biol.">
        <title>SKESA: strategic k-mer extension for scrupulous assemblies.</title>
        <authorList>
            <person name="Souvorov A."/>
            <person name="Agarwala R."/>
            <person name="Lipman D.J."/>
        </authorList>
    </citation>
    <scope>NUCLEOTIDE SEQUENCE</scope>
    <source>
        <strain evidence="4">12-8479</strain>
    </source>
</reference>
<dbReference type="GO" id="GO:0004721">
    <property type="term" value="F:phosphoprotein phosphatase activity"/>
    <property type="evidence" value="ECO:0007669"/>
    <property type="project" value="UniProtKB-KW"/>
</dbReference>
<gene>
    <name evidence="4" type="ORF">G9G25_004709</name>
</gene>
<dbReference type="InterPro" id="IPR020422">
    <property type="entry name" value="TYR_PHOSPHATASE_DUAL_dom"/>
</dbReference>
<reference evidence="4" key="2">
    <citation type="submission" date="2018-07" db="EMBL/GenBank/DDBJ databases">
        <authorList>
            <consortium name="NCBI Pathogen Detection Project"/>
        </authorList>
    </citation>
    <scope>NUCLEOTIDE SEQUENCE</scope>
    <source>
        <strain evidence="4">12-8479</strain>
    </source>
</reference>
<name>A0A625AEY5_SALET</name>
<dbReference type="SMART" id="SM00195">
    <property type="entry name" value="DSPc"/>
    <property type="match status" value="1"/>
</dbReference>
<evidence type="ECO:0000256" key="2">
    <source>
        <dbReference type="ARBA" id="ARBA00022912"/>
    </source>
</evidence>
<feature type="domain" description="Tyrosine specific protein phosphatases" evidence="3">
    <location>
        <begin position="67"/>
        <end position="136"/>
    </location>
</feature>
<dbReference type="SUPFAM" id="SSF52799">
    <property type="entry name" value="(Phosphotyrosine protein) phosphatases II"/>
    <property type="match status" value="1"/>
</dbReference>
<dbReference type="EMBL" id="DAAUAP010000083">
    <property type="protein sequence ID" value="HAF0892736.1"/>
    <property type="molecule type" value="Genomic_DNA"/>
</dbReference>
<proteinExistence type="predicted"/>
<sequence length="146" mass="15959">MSKLYHALIPGHIYCGGANDIQQMVDEDGIDVVVDLRAEATGCATHHPEVQWVHIPLSDHAEEPEEQLFRDAILAVVDAYQNGHKVAFHCGAGRGRTGTVAAGVLLELKISKTVPEAVERAKSIRPVFNIKPIQYQALGLLYPEPD</sequence>
<evidence type="ECO:0000259" key="3">
    <source>
        <dbReference type="PROSITE" id="PS50056"/>
    </source>
</evidence>
<dbReference type="Pfam" id="PF00782">
    <property type="entry name" value="DSPc"/>
    <property type="match status" value="1"/>
</dbReference>
<dbReference type="InterPro" id="IPR000340">
    <property type="entry name" value="Dual-sp_phosphatase_cat-dom"/>
</dbReference>
<evidence type="ECO:0000256" key="1">
    <source>
        <dbReference type="ARBA" id="ARBA00022801"/>
    </source>
</evidence>
<dbReference type="PROSITE" id="PS00383">
    <property type="entry name" value="TYR_PHOSPHATASE_1"/>
    <property type="match status" value="1"/>
</dbReference>
<accession>A0A625AEY5</accession>
<organism evidence="4">
    <name type="scientific">Salmonella enterica subsp. enterica serovar Agona</name>
    <dbReference type="NCBI Taxonomy" id="58095"/>
    <lineage>
        <taxon>Bacteria</taxon>
        <taxon>Pseudomonadati</taxon>
        <taxon>Pseudomonadota</taxon>
        <taxon>Gammaproteobacteria</taxon>
        <taxon>Enterobacterales</taxon>
        <taxon>Enterobacteriaceae</taxon>
        <taxon>Salmonella</taxon>
    </lineage>
</organism>
<dbReference type="PROSITE" id="PS50056">
    <property type="entry name" value="TYR_PHOSPHATASE_2"/>
    <property type="match status" value="1"/>
</dbReference>
<comment type="caution">
    <text evidence="4">The sequence shown here is derived from an EMBL/GenBank/DDBJ whole genome shotgun (WGS) entry which is preliminary data.</text>
</comment>
<dbReference type="InterPro" id="IPR029021">
    <property type="entry name" value="Prot-tyrosine_phosphatase-like"/>
</dbReference>
<dbReference type="Gene3D" id="3.90.190.10">
    <property type="entry name" value="Protein tyrosine phosphatase superfamily"/>
    <property type="match status" value="1"/>
</dbReference>
<dbReference type="InterPro" id="IPR000387">
    <property type="entry name" value="Tyr_Pase_dom"/>
</dbReference>
<keyword evidence="2" id="KW-0904">Protein phosphatase</keyword>
<protein>
    <submittedName>
        <fullName evidence="4">Protein tyrosine phosphatase</fullName>
    </submittedName>
</protein>
<dbReference type="InterPro" id="IPR016130">
    <property type="entry name" value="Tyr_Pase_AS"/>
</dbReference>
<keyword evidence="1" id="KW-0378">Hydrolase</keyword>
<evidence type="ECO:0000313" key="4">
    <source>
        <dbReference type="EMBL" id="HAF0892736.1"/>
    </source>
</evidence>